<keyword evidence="1" id="KW-0804">Transcription</keyword>
<comment type="subcellular location">
    <subcellularLocation>
        <location evidence="1">Nucleus</location>
    </subcellularLocation>
</comment>
<comment type="subunit">
    <text evidence="1">Component of the Mediator complex.</text>
</comment>
<organism evidence="3">
    <name type="scientific">Sporisorium scitamineum</name>
    <dbReference type="NCBI Taxonomy" id="49012"/>
    <lineage>
        <taxon>Eukaryota</taxon>
        <taxon>Fungi</taxon>
        <taxon>Dikarya</taxon>
        <taxon>Basidiomycota</taxon>
        <taxon>Ustilaginomycotina</taxon>
        <taxon>Ustilaginomycetes</taxon>
        <taxon>Ustilaginales</taxon>
        <taxon>Ustilaginaceae</taxon>
        <taxon>Sporisorium</taxon>
    </lineage>
</organism>
<feature type="region of interest" description="Disordered" evidence="2">
    <location>
        <begin position="191"/>
        <end position="227"/>
    </location>
</feature>
<dbReference type="AlphaFoldDB" id="A0A127Z9R8"/>
<evidence type="ECO:0000313" key="3">
    <source>
        <dbReference type="EMBL" id="CDU22367.1"/>
    </source>
</evidence>
<dbReference type="Pfam" id="PF10156">
    <property type="entry name" value="Med17"/>
    <property type="match status" value="1"/>
</dbReference>
<feature type="region of interest" description="Disordered" evidence="2">
    <location>
        <begin position="270"/>
        <end position="291"/>
    </location>
</feature>
<feature type="compositionally biased region" description="Basic residues" evidence="2">
    <location>
        <begin position="414"/>
        <end position="425"/>
    </location>
</feature>
<comment type="similarity">
    <text evidence="1">Belongs to the Mediator complex subunit 17 family.</text>
</comment>
<keyword evidence="1" id="KW-0805">Transcription regulation</keyword>
<feature type="region of interest" description="Disordered" evidence="2">
    <location>
        <begin position="608"/>
        <end position="630"/>
    </location>
</feature>
<feature type="compositionally biased region" description="Acidic residues" evidence="2">
    <location>
        <begin position="387"/>
        <end position="397"/>
    </location>
</feature>
<dbReference type="GO" id="GO:0006357">
    <property type="term" value="P:regulation of transcription by RNA polymerase II"/>
    <property type="evidence" value="ECO:0007669"/>
    <property type="project" value="InterPro"/>
</dbReference>
<feature type="region of interest" description="Disordered" evidence="2">
    <location>
        <begin position="1"/>
        <end position="46"/>
    </location>
</feature>
<accession>A0A127Z9R8</accession>
<dbReference type="InterPro" id="IPR019313">
    <property type="entry name" value="Mediator_Med17"/>
</dbReference>
<feature type="compositionally biased region" description="Basic and acidic residues" evidence="2">
    <location>
        <begin position="516"/>
        <end position="525"/>
    </location>
</feature>
<keyword evidence="1" id="KW-0010">Activator</keyword>
<proteinExistence type="inferred from homology"/>
<name>A0A127Z9R8_9BASI</name>
<dbReference type="GO" id="GO:0003712">
    <property type="term" value="F:transcription coregulator activity"/>
    <property type="evidence" value="ECO:0007669"/>
    <property type="project" value="InterPro"/>
</dbReference>
<feature type="region of interest" description="Disordered" evidence="2">
    <location>
        <begin position="386"/>
        <end position="428"/>
    </location>
</feature>
<gene>
    <name evidence="1" type="primary">MED17</name>
    <name evidence="3" type="ORF">SPSC_00997</name>
</gene>
<dbReference type="OrthoDB" id="1902587at2759"/>
<feature type="compositionally biased region" description="Acidic residues" evidence="2">
    <location>
        <begin position="276"/>
        <end position="290"/>
    </location>
</feature>
<comment type="function">
    <text evidence="1">Component of the Mediator complex, a coactivator involved in the regulated transcription of nearly all RNA polymerase II-dependent genes. Mediator functions as a bridge to convey information from gene-specific regulatory proteins to the basal RNA polymerase II transcription machinery. Mediator is recruited to promoters by direct interactions with regulatory proteins and serves as a scaffold for the assembly of a functional preinitiation complex with RNA polymerase II and the general transcription factors.</text>
</comment>
<evidence type="ECO:0000256" key="1">
    <source>
        <dbReference type="RuleBase" id="RU364140"/>
    </source>
</evidence>
<feature type="compositionally biased region" description="Polar residues" evidence="2">
    <location>
        <begin position="1"/>
        <end position="13"/>
    </location>
</feature>
<dbReference type="EMBL" id="LK056655">
    <property type="protein sequence ID" value="CDU22367.1"/>
    <property type="molecule type" value="Genomic_DNA"/>
</dbReference>
<protein>
    <recommendedName>
        <fullName evidence="1">Mediator of RNA polymerase II transcription subunit 17</fullName>
    </recommendedName>
    <alternativeName>
        <fullName evidence="1">Mediator complex subunit 17</fullName>
    </alternativeName>
</protein>
<reference evidence="3" key="1">
    <citation type="submission" date="2014-06" db="EMBL/GenBank/DDBJ databases">
        <authorList>
            <person name="Ju J."/>
            <person name="Zhang J."/>
        </authorList>
    </citation>
    <scope>NUCLEOTIDE SEQUENCE</scope>
    <source>
        <strain evidence="3">SscI8</strain>
    </source>
</reference>
<feature type="compositionally biased region" description="Polar residues" evidence="2">
    <location>
        <begin position="193"/>
        <end position="202"/>
    </location>
</feature>
<feature type="region of interest" description="Disordered" evidence="2">
    <location>
        <begin position="98"/>
        <end position="137"/>
    </location>
</feature>
<sequence length="864" mass="92561">MSHTSDAGTSSLPAPTKEVELSVEPVHIYTDPDPYPSNTTGASHSIIDAFERERKLQDITADGTNVFATRKPASVQLGEDVRRLWAERGDFSRFSTSQLTRNKREREQESVASSSSDDDEEEGEGGGKGKMKDEDSEATAGLLRKTGEKVGGTIAESEFVEMRDTVLGNLDVAHFNSIHAHQLLGMLIKQHRSSNQSSNNTAAGRLGSPAPSVGGQSVRSSTTTTAAAPTKAPLGIFSNLTTSREEEFVLDPLAISLSRTSLNASTAVRRNLSDPDAADNDDEDDDDEYAADPTSAAYGLKQAQREIESAPGFQESKLREFKVVLETKRKAIANAAELLSSAAQELRASQAPNRERWRALIGLHGRGWGLTPGRPLLDVERFGVSANDEEHEVEEGDAEKSTPTVADGEAGGTKKTKSGKKKPKKAAAAGLQGFGMPIITSDGKVKEEGARDAWIGFGLPEAPIELRRRSLAYWADSPSSAGMTAEEIKSKLVFPDRMHRRLRVRFILWPPTGGPQEKDAERVEWSSDPTTSNTEGQKEDGTAGAVVAGAVLDQELQQASREATDELVFGDVVAQARKLPPSFGVRLTAASVRIVPTKRLDLVVELVPTSPSTSHSGTPPSEPTHPENTKYSSHASLLLAFLRMGPLRKYQTFVSATEQARRSDAVARAAAIKAVALAVPKKSTTSKTDASSAAGKGIAAGGKATASALAKLDSVGPVLVGLHYWSFVYRLGKVLGGLQRRAGEKGLAVGVQIVPVTDIASNARGGLRKFVQVMGGVVEGTPSRENSTQGTALEILQGFGKVYLEKNQTRRLVCTLSFAQPSLLSVQFAKTARDATPQRVKLTTKPLAVDLDTLHRLLVQQLDL</sequence>
<feature type="compositionally biased region" description="Low complexity" evidence="2">
    <location>
        <begin position="608"/>
        <end position="619"/>
    </location>
</feature>
<dbReference type="GO" id="GO:0016592">
    <property type="term" value="C:mediator complex"/>
    <property type="evidence" value="ECO:0007669"/>
    <property type="project" value="InterPro"/>
</dbReference>
<keyword evidence="1" id="KW-0539">Nucleus</keyword>
<feature type="region of interest" description="Disordered" evidence="2">
    <location>
        <begin position="511"/>
        <end position="542"/>
    </location>
</feature>
<evidence type="ECO:0000256" key="2">
    <source>
        <dbReference type="SAM" id="MobiDB-lite"/>
    </source>
</evidence>